<dbReference type="InterPro" id="IPR001496">
    <property type="entry name" value="SOCS_box"/>
</dbReference>
<dbReference type="SMART" id="SM00253">
    <property type="entry name" value="SOCS"/>
    <property type="match status" value="1"/>
</dbReference>
<keyword evidence="2" id="KW-0734">Signal transduction inhibitor</keyword>
<dbReference type="Gene3D" id="3.30.505.10">
    <property type="entry name" value="SH2 domain"/>
    <property type="match status" value="1"/>
</dbReference>
<proteinExistence type="predicted"/>
<dbReference type="EMBL" id="JARGDH010000001">
    <property type="protein sequence ID" value="KAL0280522.1"/>
    <property type="molecule type" value="Genomic_DNA"/>
</dbReference>
<dbReference type="PROSITE" id="PS50225">
    <property type="entry name" value="SOCS"/>
    <property type="match status" value="1"/>
</dbReference>
<dbReference type="SMART" id="SM00252">
    <property type="entry name" value="SH2"/>
    <property type="match status" value="1"/>
</dbReference>
<feature type="compositionally biased region" description="Acidic residues" evidence="6">
    <location>
        <begin position="677"/>
        <end position="691"/>
    </location>
</feature>
<feature type="compositionally biased region" description="Low complexity" evidence="6">
    <location>
        <begin position="151"/>
        <end position="173"/>
    </location>
</feature>
<dbReference type="SMART" id="SM00969">
    <property type="entry name" value="SOCS_box"/>
    <property type="match status" value="1"/>
</dbReference>
<feature type="compositionally biased region" description="Basic residues" evidence="6">
    <location>
        <begin position="225"/>
        <end position="237"/>
    </location>
</feature>
<evidence type="ECO:0000256" key="3">
    <source>
        <dbReference type="ARBA" id="ARBA00022786"/>
    </source>
</evidence>
<dbReference type="PROSITE" id="PS50001">
    <property type="entry name" value="SH2"/>
    <property type="match status" value="1"/>
</dbReference>
<sequence length="710" mass="80962">MVIYYHGKENLDIQISCCSSYQMEIKEMTSDVGMEQENSWKRLNNSGMCSAVNTEQLWDEFDTFKFIPLDPPPEFQDQPLTSKLNLALIEKFAANLMSKLITDALLVSCKITWSIPCSQICHMSDSGMVQDNVGHWSGLRLCWTPELLQGSSNRESSRSSLSSRLSSSHNSLITSRNDESGFITSAVSHDVLSSSQSSDTYNVPLDSDNYAVPVDVKSENPKPPLRTKKRHVRGRRFHSAELMDKVPAKSTKGRKISSQASHSATKSGYRGSELRPDSSTSEPIHLTLQEVREYMHNLYASSSNDPDSRNMQDNLRNVKNPFKSLNNNNINVANNNNLKNRENSSNNNNNSILINNYNFYNKNRKNAFGVMVKSKKAKENCENSNGGISKIDLKKSSPCRPSFSLNFKQTLCNIFRFKRLPSPEQCLGKRESHSDDVGVRLSAHDDQNPPSPITKPPFSKRALPPLPKFEENHGDIIVTDSTPLPSPEFVSTSPLRVKRYNEEQTAIDFASSIEKVKDYGWYWGPISGEAAEKILSNEPDGSFIVRDSSDDYYIFSLTFKLNSVIRHVRIEHDQGKFSFGSSHRFKSNTIVDFIESAVEHSRSGRYLFFLHRRPVLGPMRVQLLHPVSRFKQVQSLQHMCRFVILKFVRKDLIRDLPLPGRVLDYLCKQDYYSEHLVEEEEEDEEEEEESDSTFQDELSQFLCFRNEKFS</sequence>
<dbReference type="InterPro" id="IPR035866">
    <property type="entry name" value="SOCS7_SH2"/>
</dbReference>
<dbReference type="CDD" id="cd10388">
    <property type="entry name" value="SH2_SOCS7"/>
    <property type="match status" value="1"/>
</dbReference>
<reference evidence="9" key="1">
    <citation type="journal article" date="2024" name="Gigascience">
        <title>Chromosome-level genome of the poultry shaft louse Menopon gallinae provides insight into the host-switching and adaptive evolution of parasitic lice.</title>
        <authorList>
            <person name="Xu Y."/>
            <person name="Ma L."/>
            <person name="Liu S."/>
            <person name="Liang Y."/>
            <person name="Liu Q."/>
            <person name="He Z."/>
            <person name="Tian L."/>
            <person name="Duan Y."/>
            <person name="Cai W."/>
            <person name="Li H."/>
            <person name="Song F."/>
        </authorList>
    </citation>
    <scope>NUCLEOTIDE SEQUENCE</scope>
    <source>
        <strain evidence="9">Cailab_2023a</strain>
    </source>
</reference>
<evidence type="ECO:0000256" key="4">
    <source>
        <dbReference type="ARBA" id="ARBA00022999"/>
    </source>
</evidence>
<protein>
    <recommendedName>
        <fullName evidence="10">Suppressor of cytokine signaling 7</fullName>
    </recommendedName>
</protein>
<keyword evidence="1" id="KW-0341">Growth regulation</keyword>
<evidence type="ECO:0000256" key="6">
    <source>
        <dbReference type="SAM" id="MobiDB-lite"/>
    </source>
</evidence>
<dbReference type="EMBL" id="JARGDH010000001">
    <property type="protein sequence ID" value="KAL0280524.1"/>
    <property type="molecule type" value="Genomic_DNA"/>
</dbReference>
<feature type="region of interest" description="Disordered" evidence="6">
    <location>
        <begin position="440"/>
        <end position="459"/>
    </location>
</feature>
<dbReference type="GO" id="GO:0046854">
    <property type="term" value="P:phosphatidylinositol phosphate biosynthetic process"/>
    <property type="evidence" value="ECO:0007669"/>
    <property type="project" value="TreeGrafter"/>
</dbReference>
<feature type="domain" description="SH2" evidence="7">
    <location>
        <begin position="521"/>
        <end position="627"/>
    </location>
</feature>
<dbReference type="Pfam" id="PF00017">
    <property type="entry name" value="SH2"/>
    <property type="match status" value="1"/>
</dbReference>
<keyword evidence="3" id="KW-0833">Ubl conjugation pathway</keyword>
<dbReference type="InterPro" id="IPR000980">
    <property type="entry name" value="SH2"/>
</dbReference>
<feature type="region of interest" description="Disordered" evidence="6">
    <location>
        <begin position="212"/>
        <end position="283"/>
    </location>
</feature>
<evidence type="ECO:0008006" key="10">
    <source>
        <dbReference type="Google" id="ProtNLM"/>
    </source>
</evidence>
<feature type="region of interest" description="Disordered" evidence="6">
    <location>
        <begin position="677"/>
        <end position="696"/>
    </location>
</feature>
<evidence type="ECO:0000256" key="2">
    <source>
        <dbReference type="ARBA" id="ARBA00022700"/>
    </source>
</evidence>
<feature type="domain" description="SOCS box" evidence="8">
    <location>
        <begin position="622"/>
        <end position="672"/>
    </location>
</feature>
<accession>A0AAW2IFH5</accession>
<dbReference type="EMBL" id="JARGDH010000001">
    <property type="protein sequence ID" value="KAL0280523.1"/>
    <property type="molecule type" value="Genomic_DNA"/>
</dbReference>
<evidence type="ECO:0000256" key="5">
    <source>
        <dbReference type="PROSITE-ProRule" id="PRU00191"/>
    </source>
</evidence>
<comment type="caution">
    <text evidence="9">The sequence shown here is derived from an EMBL/GenBank/DDBJ whole genome shotgun (WGS) entry which is preliminary data.</text>
</comment>
<feature type="region of interest" description="Disordered" evidence="6">
    <location>
        <begin position="150"/>
        <end position="173"/>
    </location>
</feature>
<gene>
    <name evidence="9" type="ORF">PYX00_001791</name>
</gene>
<dbReference type="InterPro" id="IPR037346">
    <property type="entry name" value="SOCS7_SOCS"/>
</dbReference>
<feature type="compositionally biased region" description="Polar residues" evidence="6">
    <location>
        <begin position="256"/>
        <end position="266"/>
    </location>
</feature>
<keyword evidence="4 5" id="KW-0727">SH2 domain</keyword>
<dbReference type="Pfam" id="PF07525">
    <property type="entry name" value="SOCS_box"/>
    <property type="match status" value="1"/>
</dbReference>
<dbReference type="InterPro" id="IPR036860">
    <property type="entry name" value="SH2_dom_sf"/>
</dbReference>
<feature type="compositionally biased region" description="Basic and acidic residues" evidence="6">
    <location>
        <begin position="238"/>
        <end position="247"/>
    </location>
</feature>
<dbReference type="GO" id="GO:0046935">
    <property type="term" value="F:1-phosphatidylinositol-3-kinase regulator activity"/>
    <property type="evidence" value="ECO:0007669"/>
    <property type="project" value="TreeGrafter"/>
</dbReference>
<dbReference type="GO" id="GO:0005942">
    <property type="term" value="C:phosphatidylinositol 3-kinase complex"/>
    <property type="evidence" value="ECO:0007669"/>
    <property type="project" value="TreeGrafter"/>
</dbReference>
<evidence type="ECO:0000259" key="7">
    <source>
        <dbReference type="PROSITE" id="PS50001"/>
    </source>
</evidence>
<evidence type="ECO:0000256" key="1">
    <source>
        <dbReference type="ARBA" id="ARBA00022604"/>
    </source>
</evidence>
<dbReference type="PANTHER" id="PTHR10155">
    <property type="entry name" value="PHOSPHATIDYLINOSITOL 3-KINASE REGULATORY SUBUNIT"/>
    <property type="match status" value="1"/>
</dbReference>
<evidence type="ECO:0000313" key="9">
    <source>
        <dbReference type="EMBL" id="KAL0280522.1"/>
    </source>
</evidence>
<organism evidence="9">
    <name type="scientific">Menopon gallinae</name>
    <name type="common">poultry shaft louse</name>
    <dbReference type="NCBI Taxonomy" id="328185"/>
    <lineage>
        <taxon>Eukaryota</taxon>
        <taxon>Metazoa</taxon>
        <taxon>Ecdysozoa</taxon>
        <taxon>Arthropoda</taxon>
        <taxon>Hexapoda</taxon>
        <taxon>Insecta</taxon>
        <taxon>Pterygota</taxon>
        <taxon>Neoptera</taxon>
        <taxon>Paraneoptera</taxon>
        <taxon>Psocodea</taxon>
        <taxon>Troctomorpha</taxon>
        <taxon>Phthiraptera</taxon>
        <taxon>Amblycera</taxon>
        <taxon>Menoponidae</taxon>
        <taxon>Menopon</taxon>
    </lineage>
</organism>
<dbReference type="GO" id="GO:0009968">
    <property type="term" value="P:negative regulation of signal transduction"/>
    <property type="evidence" value="ECO:0007669"/>
    <property type="project" value="UniProtKB-KW"/>
</dbReference>
<dbReference type="AlphaFoldDB" id="A0AAW2IFH5"/>
<dbReference type="GO" id="GO:0035556">
    <property type="term" value="P:intracellular signal transduction"/>
    <property type="evidence" value="ECO:0007669"/>
    <property type="project" value="InterPro"/>
</dbReference>
<name>A0AAW2IFH5_9NEOP</name>
<dbReference type="SUPFAM" id="SSF55550">
    <property type="entry name" value="SH2 domain"/>
    <property type="match status" value="1"/>
</dbReference>
<evidence type="ECO:0000259" key="8">
    <source>
        <dbReference type="PROSITE" id="PS50225"/>
    </source>
</evidence>
<dbReference type="SUPFAM" id="SSF158235">
    <property type="entry name" value="SOCS box-like"/>
    <property type="match status" value="1"/>
</dbReference>
<dbReference type="PANTHER" id="PTHR10155:SF5">
    <property type="entry name" value="SUPPRESSOR OF CYTOKINE SIGNALING 7"/>
    <property type="match status" value="1"/>
</dbReference>
<dbReference type="CDD" id="cd03741">
    <property type="entry name" value="SOCS_SOCS7"/>
    <property type="match status" value="1"/>
</dbReference>
<dbReference type="InterPro" id="IPR036036">
    <property type="entry name" value="SOCS_box-like_dom_sf"/>
</dbReference>